<feature type="region of interest" description="Disordered" evidence="1">
    <location>
        <begin position="116"/>
        <end position="208"/>
    </location>
</feature>
<evidence type="ECO:0000313" key="4">
    <source>
        <dbReference type="Proteomes" id="UP000239156"/>
    </source>
</evidence>
<dbReference type="VEuPathDB" id="FungiDB:PSHT_11066"/>
<feature type="compositionally biased region" description="Acidic residues" evidence="1">
    <location>
        <begin position="73"/>
        <end position="87"/>
    </location>
</feature>
<dbReference type="Pfam" id="PF12776">
    <property type="entry name" value="Myb_DNA-bind_3"/>
    <property type="match status" value="1"/>
</dbReference>
<feature type="compositionally biased region" description="Basic and acidic residues" evidence="1">
    <location>
        <begin position="169"/>
        <end position="185"/>
    </location>
</feature>
<reference evidence="3" key="1">
    <citation type="submission" date="2017-12" db="EMBL/GenBank/DDBJ databases">
        <title>Gene loss provides genomic basis for host adaptation in cereal stripe rust fungi.</title>
        <authorList>
            <person name="Xia C."/>
        </authorList>
    </citation>
    <scope>NUCLEOTIDE SEQUENCE [LARGE SCALE GENOMIC DNA]</scope>
    <source>
        <strain evidence="3">93-210</strain>
    </source>
</reference>
<feature type="domain" description="Myb/SANT-like" evidence="2">
    <location>
        <begin position="209"/>
        <end position="302"/>
    </location>
</feature>
<evidence type="ECO:0000256" key="1">
    <source>
        <dbReference type="SAM" id="MobiDB-lite"/>
    </source>
</evidence>
<sequence length="479" mass="53019">MAFPEPHLHVLFQPHTHISTTRTNTVEPMGRFSKRKACIAVLETALQQKITTIALDDLLFGDVESSDNKDDNDSSDEEDDDMNEIDDLGPNAPLGPLDLHTFNISDTDMDHLIDPAFLTDYIPPPPPPSTKSKSPTPPPIRVPMARPKKTAAKKKKTPDPPIQPSPTKKKVDAETETKKENETKKPKPKPKSKAKKEDEDDDSSTRHIWTHKQQVTFLEEIAKAHANGFGTDNANLKKEGWTALTKKMLAKHKFAPTATQIKNQKAFLRRTFMDLKFLRDQSGFGWDEDRSIVTADDTVWTELLEAHPRREFRKLKDKPFLVYDLAYSVFNGKAASGDLAEQEVFPATTDAVKLSAAAKRKAAQLDTSDSDIEVDPISSVQTSTTNTTKRVRDNKNSLIKTEMDGINGAILSVSQKADGLVGAFNMIATAISHSRQPNDVKPPMDSNLPVTNNVIPVVELLKSADGAAFLTNTEDGELH</sequence>
<dbReference type="VEuPathDB" id="FungiDB:PSTT_03098"/>
<keyword evidence="4" id="KW-1185">Reference proteome</keyword>
<gene>
    <name evidence="3" type="ORF">PSTT_03098</name>
</gene>
<protein>
    <recommendedName>
        <fullName evidence="2">Myb/SANT-like domain-containing protein</fullName>
    </recommendedName>
</protein>
<dbReference type="AlphaFoldDB" id="A0A2S4VXT2"/>
<evidence type="ECO:0000313" key="3">
    <source>
        <dbReference type="EMBL" id="POW14323.1"/>
    </source>
</evidence>
<dbReference type="PANTHER" id="PTHR47072">
    <property type="match status" value="1"/>
</dbReference>
<feature type="compositionally biased region" description="Basic residues" evidence="1">
    <location>
        <begin position="146"/>
        <end position="156"/>
    </location>
</feature>
<dbReference type="VEuPathDB" id="FungiDB:PSHT_15554"/>
<dbReference type="Proteomes" id="UP000239156">
    <property type="component" value="Unassembled WGS sequence"/>
</dbReference>
<organism evidence="3 4">
    <name type="scientific">Puccinia striiformis</name>
    <dbReference type="NCBI Taxonomy" id="27350"/>
    <lineage>
        <taxon>Eukaryota</taxon>
        <taxon>Fungi</taxon>
        <taxon>Dikarya</taxon>
        <taxon>Basidiomycota</taxon>
        <taxon>Pucciniomycotina</taxon>
        <taxon>Pucciniomycetes</taxon>
        <taxon>Pucciniales</taxon>
        <taxon>Pucciniaceae</taxon>
        <taxon>Puccinia</taxon>
    </lineage>
</organism>
<feature type="region of interest" description="Disordered" evidence="1">
    <location>
        <begin position="62"/>
        <end position="95"/>
    </location>
</feature>
<comment type="caution">
    <text evidence="3">The sequence shown here is derived from an EMBL/GenBank/DDBJ whole genome shotgun (WGS) entry which is preliminary data.</text>
</comment>
<dbReference type="EMBL" id="PKSL01000019">
    <property type="protein sequence ID" value="POW14323.1"/>
    <property type="molecule type" value="Genomic_DNA"/>
</dbReference>
<proteinExistence type="predicted"/>
<dbReference type="InterPro" id="IPR024752">
    <property type="entry name" value="Myb/SANT-like_dom"/>
</dbReference>
<dbReference type="PANTHER" id="PTHR47072:SF4">
    <property type="entry name" value="MYB_SANT-LIKE DOMAIN-CONTAINING PROTEIN"/>
    <property type="match status" value="1"/>
</dbReference>
<name>A0A2S4VXT2_9BASI</name>
<evidence type="ECO:0000259" key="2">
    <source>
        <dbReference type="Pfam" id="PF12776"/>
    </source>
</evidence>
<feature type="compositionally biased region" description="Pro residues" evidence="1">
    <location>
        <begin position="122"/>
        <end position="141"/>
    </location>
</feature>
<accession>A0A2S4VXT2</accession>